<evidence type="ECO:0000259" key="5">
    <source>
        <dbReference type="PROSITE" id="PS50089"/>
    </source>
</evidence>
<feature type="domain" description="RING-type" evidence="5">
    <location>
        <begin position="7"/>
        <end position="50"/>
    </location>
</feature>
<dbReference type="Gene3D" id="3.30.40.10">
    <property type="entry name" value="Zinc/RING finger domain, C3HC4 (zinc finger)"/>
    <property type="match status" value="1"/>
</dbReference>
<dbReference type="SUPFAM" id="SSF57850">
    <property type="entry name" value="RING/U-box"/>
    <property type="match status" value="1"/>
</dbReference>
<reference evidence="6 7" key="1">
    <citation type="submission" date="2024-05" db="EMBL/GenBank/DDBJ databases">
        <authorList>
            <person name="Wallberg A."/>
        </authorList>
    </citation>
    <scope>NUCLEOTIDE SEQUENCE [LARGE SCALE GENOMIC DNA]</scope>
</reference>
<evidence type="ECO:0000256" key="3">
    <source>
        <dbReference type="ARBA" id="ARBA00022833"/>
    </source>
</evidence>
<dbReference type="InterPro" id="IPR017907">
    <property type="entry name" value="Znf_RING_CS"/>
</dbReference>
<feature type="non-terminal residue" evidence="6">
    <location>
        <position position="1"/>
    </location>
</feature>
<dbReference type="PROSITE" id="PS00518">
    <property type="entry name" value="ZF_RING_1"/>
    <property type="match status" value="1"/>
</dbReference>
<dbReference type="PANTHER" id="PTHR47156:SF10">
    <property type="entry name" value="E3 UBIQUITIN-PROTEIN LIGASE TRIM-21-RELATED"/>
    <property type="match status" value="1"/>
</dbReference>
<name>A0AAV2SNS6_MEGNR</name>
<evidence type="ECO:0000256" key="1">
    <source>
        <dbReference type="ARBA" id="ARBA00022723"/>
    </source>
</evidence>
<dbReference type="Proteomes" id="UP001497623">
    <property type="component" value="Unassembled WGS sequence"/>
</dbReference>
<evidence type="ECO:0000313" key="7">
    <source>
        <dbReference type="Proteomes" id="UP001497623"/>
    </source>
</evidence>
<sequence length="463" mass="52586">RMDFLECKICHVPYDEEDYRPRNSLCGHELCTACLRELIKDSKFECPKCRKINKVDVPEDLPVCFGLIDVIRAFKAKHISLTNESEHQTPGATNGEICKLHQKAIGHRCLKCQLWICDDCVDNHSTLLGCSTISSSNAVDSMKEKQTQSVDMLLTSFVIDANYLSSKIHENSNKRKELLDKVWKLAEDEEKIKNLLAQGNIHKEKLEECKNHLKETSSPFEIMDRIEMLTQRKQLLRSWSVKTLGSASSIDFLKTLKEEKKVYAEMIKKDIKKHAKISQHEERTFLHSFSEQTVADGSVCIPFDELQKMHPENTSLVFIELNQGMAKKGRILVQLDNDLPNIRKNIVQIFSGQMGPSLAGRLFGGYFKDDISMSNLPFNQIPVTPDSNWKTIAKQGDVFGKFSNGYLNILGFYVASPPKTHDYSNNCRVFGSIVDGLDILLECHNNNIRSVSISDCGLVIEHE</sequence>
<evidence type="ECO:0000313" key="6">
    <source>
        <dbReference type="EMBL" id="CAL4215694.1"/>
    </source>
</evidence>
<dbReference type="InterPro" id="IPR018957">
    <property type="entry name" value="Znf_C3HC4_RING-type"/>
</dbReference>
<dbReference type="GO" id="GO:0008270">
    <property type="term" value="F:zinc ion binding"/>
    <property type="evidence" value="ECO:0007669"/>
    <property type="project" value="UniProtKB-KW"/>
</dbReference>
<dbReference type="InterPro" id="IPR001841">
    <property type="entry name" value="Znf_RING"/>
</dbReference>
<dbReference type="PROSITE" id="PS50089">
    <property type="entry name" value="ZF_RING_2"/>
    <property type="match status" value="1"/>
</dbReference>
<dbReference type="SMART" id="SM00184">
    <property type="entry name" value="RING"/>
    <property type="match status" value="1"/>
</dbReference>
<dbReference type="InterPro" id="IPR029000">
    <property type="entry name" value="Cyclophilin-like_dom_sf"/>
</dbReference>
<dbReference type="SUPFAM" id="SSF57845">
    <property type="entry name" value="B-box zinc-binding domain"/>
    <property type="match status" value="1"/>
</dbReference>
<dbReference type="SUPFAM" id="SSF50891">
    <property type="entry name" value="Cyclophilin-like"/>
    <property type="match status" value="1"/>
</dbReference>
<comment type="caution">
    <text evidence="6">The sequence shown here is derived from an EMBL/GenBank/DDBJ whole genome shotgun (WGS) entry which is preliminary data.</text>
</comment>
<proteinExistence type="predicted"/>
<keyword evidence="2 4" id="KW-0863">Zinc-finger</keyword>
<accession>A0AAV2SNS6</accession>
<keyword evidence="3" id="KW-0862">Zinc</keyword>
<dbReference type="Pfam" id="PF00097">
    <property type="entry name" value="zf-C3HC4"/>
    <property type="match status" value="1"/>
</dbReference>
<organism evidence="6 7">
    <name type="scientific">Meganyctiphanes norvegica</name>
    <name type="common">Northern krill</name>
    <name type="synonym">Thysanopoda norvegica</name>
    <dbReference type="NCBI Taxonomy" id="48144"/>
    <lineage>
        <taxon>Eukaryota</taxon>
        <taxon>Metazoa</taxon>
        <taxon>Ecdysozoa</taxon>
        <taxon>Arthropoda</taxon>
        <taxon>Crustacea</taxon>
        <taxon>Multicrustacea</taxon>
        <taxon>Malacostraca</taxon>
        <taxon>Eumalacostraca</taxon>
        <taxon>Eucarida</taxon>
        <taxon>Euphausiacea</taxon>
        <taxon>Euphausiidae</taxon>
        <taxon>Meganyctiphanes</taxon>
    </lineage>
</organism>
<gene>
    <name evidence="6" type="ORF">MNOR_LOCUS38715</name>
</gene>
<dbReference type="PANTHER" id="PTHR47156">
    <property type="entry name" value="PROTEIN CBG20824"/>
    <property type="match status" value="1"/>
</dbReference>
<dbReference type="InterPro" id="IPR052667">
    <property type="entry name" value="E3_ubiquitin-ligase_RING"/>
</dbReference>
<evidence type="ECO:0000256" key="2">
    <source>
        <dbReference type="ARBA" id="ARBA00022771"/>
    </source>
</evidence>
<evidence type="ECO:0000256" key="4">
    <source>
        <dbReference type="PROSITE-ProRule" id="PRU00175"/>
    </source>
</evidence>
<keyword evidence="1" id="KW-0479">Metal-binding</keyword>
<dbReference type="AlphaFoldDB" id="A0AAV2SNS6"/>
<protein>
    <recommendedName>
        <fullName evidence="5">RING-type domain-containing protein</fullName>
    </recommendedName>
</protein>
<dbReference type="EMBL" id="CAXKWB010091082">
    <property type="protein sequence ID" value="CAL4215694.1"/>
    <property type="molecule type" value="Genomic_DNA"/>
</dbReference>
<dbReference type="InterPro" id="IPR013083">
    <property type="entry name" value="Znf_RING/FYVE/PHD"/>
</dbReference>
<keyword evidence="7" id="KW-1185">Reference proteome</keyword>